<dbReference type="OrthoDB" id="8751793at2759"/>
<dbReference type="Gene3D" id="1.10.490.10">
    <property type="entry name" value="Globins"/>
    <property type="match status" value="1"/>
</dbReference>
<keyword evidence="5" id="KW-1185">Reference proteome</keyword>
<dbReference type="InterPro" id="IPR009050">
    <property type="entry name" value="Globin-like_sf"/>
</dbReference>
<evidence type="ECO:0000313" key="5">
    <source>
        <dbReference type="Proteomes" id="UP000437017"/>
    </source>
</evidence>
<reference evidence="4 5" key="1">
    <citation type="journal article" date="2019" name="PLoS ONE">
        <title>Genomic analyses reveal an absence of contemporary introgressive admixture between fin whales and blue whales, despite known hybrids.</title>
        <authorList>
            <person name="Westbury M.V."/>
            <person name="Petersen B."/>
            <person name="Lorenzen E.D."/>
        </authorList>
    </citation>
    <scope>NUCLEOTIDE SEQUENCE [LARGE SCALE GENOMIC DNA]</scope>
    <source>
        <strain evidence="4">FinWhale-01</strain>
    </source>
</reference>
<sequence length="76" mass="8621">MLEAVGMTMWHADNLHAALSPLADRHARGLRLDPTNFPLLSSGKFTVEIQTEWDKFPMGLAVVLRRSSRPREYRSA</sequence>
<feature type="non-terminal residue" evidence="4">
    <location>
        <position position="76"/>
    </location>
</feature>
<dbReference type="GO" id="GO:0019825">
    <property type="term" value="F:oxygen binding"/>
    <property type="evidence" value="ECO:0007669"/>
    <property type="project" value="InterPro"/>
</dbReference>
<dbReference type="GO" id="GO:0046872">
    <property type="term" value="F:metal ion binding"/>
    <property type="evidence" value="ECO:0007669"/>
    <property type="project" value="UniProtKB-KW"/>
</dbReference>
<evidence type="ECO:0000313" key="4">
    <source>
        <dbReference type="EMBL" id="KAB0402579.1"/>
    </source>
</evidence>
<keyword evidence="2" id="KW-0479">Metal-binding</keyword>
<dbReference type="SUPFAM" id="SSF46458">
    <property type="entry name" value="Globin-like"/>
    <property type="match status" value="1"/>
</dbReference>
<keyword evidence="3" id="KW-0408">Iron</keyword>
<keyword evidence="1" id="KW-0349">Heme</keyword>
<evidence type="ECO:0000256" key="1">
    <source>
        <dbReference type="ARBA" id="ARBA00022617"/>
    </source>
</evidence>
<evidence type="ECO:0000256" key="3">
    <source>
        <dbReference type="ARBA" id="ARBA00023004"/>
    </source>
</evidence>
<name>A0A6A1Q6W5_BALPH</name>
<dbReference type="AlphaFoldDB" id="A0A6A1Q6W5"/>
<protein>
    <submittedName>
        <fullName evidence="4">Uncharacterized protein</fullName>
    </submittedName>
</protein>
<dbReference type="Proteomes" id="UP000437017">
    <property type="component" value="Unassembled WGS sequence"/>
</dbReference>
<dbReference type="GO" id="GO:0020037">
    <property type="term" value="F:heme binding"/>
    <property type="evidence" value="ECO:0007669"/>
    <property type="project" value="InterPro"/>
</dbReference>
<organism evidence="4 5">
    <name type="scientific">Balaenoptera physalus</name>
    <name type="common">Fin whale</name>
    <name type="synonym">Balaena physalus</name>
    <dbReference type="NCBI Taxonomy" id="9770"/>
    <lineage>
        <taxon>Eukaryota</taxon>
        <taxon>Metazoa</taxon>
        <taxon>Chordata</taxon>
        <taxon>Craniata</taxon>
        <taxon>Vertebrata</taxon>
        <taxon>Euteleostomi</taxon>
        <taxon>Mammalia</taxon>
        <taxon>Eutheria</taxon>
        <taxon>Laurasiatheria</taxon>
        <taxon>Artiodactyla</taxon>
        <taxon>Whippomorpha</taxon>
        <taxon>Cetacea</taxon>
        <taxon>Mysticeti</taxon>
        <taxon>Balaenopteridae</taxon>
        <taxon>Balaenoptera</taxon>
    </lineage>
</organism>
<gene>
    <name evidence="4" type="ORF">E2I00_011538</name>
</gene>
<dbReference type="EMBL" id="SGJD01000975">
    <property type="protein sequence ID" value="KAB0402579.1"/>
    <property type="molecule type" value="Genomic_DNA"/>
</dbReference>
<dbReference type="InterPro" id="IPR012292">
    <property type="entry name" value="Globin/Proto"/>
</dbReference>
<proteinExistence type="predicted"/>
<comment type="caution">
    <text evidence="4">The sequence shown here is derived from an EMBL/GenBank/DDBJ whole genome shotgun (WGS) entry which is preliminary data.</text>
</comment>
<evidence type="ECO:0000256" key="2">
    <source>
        <dbReference type="ARBA" id="ARBA00022723"/>
    </source>
</evidence>
<accession>A0A6A1Q6W5</accession>